<dbReference type="Pfam" id="PF00300">
    <property type="entry name" value="His_Phos_1"/>
    <property type="match status" value="1"/>
</dbReference>
<comment type="caution">
    <text evidence="1">The sequence shown here is derived from an EMBL/GenBank/DDBJ whole genome shotgun (WGS) entry which is preliminary data.</text>
</comment>
<dbReference type="PANTHER" id="PTHR48100:SF1">
    <property type="entry name" value="HISTIDINE PHOSPHATASE FAMILY PROTEIN-RELATED"/>
    <property type="match status" value="1"/>
</dbReference>
<dbReference type="InterPro" id="IPR013078">
    <property type="entry name" value="His_Pase_superF_clade-1"/>
</dbReference>
<dbReference type="EMBL" id="CAUYUJ010018865">
    <property type="protein sequence ID" value="CAK0886888.1"/>
    <property type="molecule type" value="Genomic_DNA"/>
</dbReference>
<gene>
    <name evidence="1" type="ORF">PCOR1329_LOCUS68119</name>
</gene>
<protein>
    <recommendedName>
        <fullName evidence="3">Phosphoglycerate mutase (2,3-diphosphoglycerate-dependent)</fullName>
    </recommendedName>
</protein>
<dbReference type="InterPro" id="IPR029033">
    <property type="entry name" value="His_PPase_superfam"/>
</dbReference>
<dbReference type="PANTHER" id="PTHR48100">
    <property type="entry name" value="BROAD-SPECIFICITY PHOSPHATASE YOR283W-RELATED"/>
    <property type="match status" value="1"/>
</dbReference>
<proteinExistence type="predicted"/>
<accession>A0ABN9WNB6</accession>
<evidence type="ECO:0000313" key="1">
    <source>
        <dbReference type="EMBL" id="CAK0886888.1"/>
    </source>
</evidence>
<dbReference type="SMART" id="SM00855">
    <property type="entry name" value="PGAM"/>
    <property type="match status" value="1"/>
</dbReference>
<name>A0ABN9WNB6_9DINO</name>
<evidence type="ECO:0008006" key="3">
    <source>
        <dbReference type="Google" id="ProtNLM"/>
    </source>
</evidence>
<reference evidence="1" key="1">
    <citation type="submission" date="2023-10" db="EMBL/GenBank/DDBJ databases">
        <authorList>
            <person name="Chen Y."/>
            <person name="Shah S."/>
            <person name="Dougan E. K."/>
            <person name="Thang M."/>
            <person name="Chan C."/>
        </authorList>
    </citation>
    <scope>NUCLEOTIDE SEQUENCE [LARGE SCALE GENOMIC DNA]</scope>
</reference>
<dbReference type="Proteomes" id="UP001189429">
    <property type="component" value="Unassembled WGS sequence"/>
</dbReference>
<dbReference type="CDD" id="cd07067">
    <property type="entry name" value="HP_PGM_like"/>
    <property type="match status" value="1"/>
</dbReference>
<organism evidence="1 2">
    <name type="scientific">Prorocentrum cordatum</name>
    <dbReference type="NCBI Taxonomy" id="2364126"/>
    <lineage>
        <taxon>Eukaryota</taxon>
        <taxon>Sar</taxon>
        <taxon>Alveolata</taxon>
        <taxon>Dinophyceae</taxon>
        <taxon>Prorocentrales</taxon>
        <taxon>Prorocentraceae</taxon>
        <taxon>Prorocentrum</taxon>
    </lineage>
</organism>
<evidence type="ECO:0000313" key="2">
    <source>
        <dbReference type="Proteomes" id="UP001189429"/>
    </source>
</evidence>
<keyword evidence="2" id="KW-1185">Reference proteome</keyword>
<dbReference type="SUPFAM" id="SSF53254">
    <property type="entry name" value="Phosphoglycerate mutase-like"/>
    <property type="match status" value="1"/>
</dbReference>
<dbReference type="InterPro" id="IPR050275">
    <property type="entry name" value="PGM_Phosphatase"/>
</dbReference>
<dbReference type="Gene3D" id="3.40.50.1240">
    <property type="entry name" value="Phosphoglycerate mutase-like"/>
    <property type="match status" value="1"/>
</dbReference>
<sequence length="173" mass="18112">MKVLFIRHGEAEHNVAIAEARAALARRLGHSVPEAMGAAALLDARLTAAGRAQAEALQERLAPLGVELVATSPLRRCLQTTRLAFGDAVRPPARPSPCWTRCGSATASSPASATAAARRCWRPWPAGGWPCARCPGRTPCGARTCTSQRARCWAVLGRCCSGSWAGTSGPSPS</sequence>